<dbReference type="eggNOG" id="KOG0583">
    <property type="taxonomic scope" value="Eukaryota"/>
</dbReference>
<evidence type="ECO:0000259" key="1">
    <source>
        <dbReference type="PROSITE" id="PS50011"/>
    </source>
</evidence>
<name>A2GIZ7_TRIV3</name>
<dbReference type="SUPFAM" id="SSF56112">
    <property type="entry name" value="Protein kinase-like (PK-like)"/>
    <property type="match status" value="1"/>
</dbReference>
<dbReference type="FunFam" id="1.10.510.10:FF:001542">
    <property type="entry name" value="CAMK family protein kinase"/>
    <property type="match status" value="1"/>
</dbReference>
<sequence>MEYLSGGDIQTVLEKDHHLLPAEQIRISSEILSALSYLHRRGISHRDIKPANIMFDKDLHPKLIDFGLCRELSGHLSTICDTYTLMAPEIIKTSDYDGTKADIWSFGVSLHILATGTYPFQYHSDSQYIKAVKTNQLCINIKAQGLIGIVIRECLKLDPCTRKNADELLDLIKAQNNHVQASSLLNIANGKRRNTFHNISISKNLSIGSLPFRSRLGSNRSFF</sequence>
<dbReference type="STRING" id="5722.A2GIZ7"/>
<dbReference type="AlphaFoldDB" id="A2GIZ7"/>
<dbReference type="PROSITE" id="PS00108">
    <property type="entry name" value="PROTEIN_KINASE_ST"/>
    <property type="match status" value="1"/>
</dbReference>
<dbReference type="InterPro" id="IPR008271">
    <property type="entry name" value="Ser/Thr_kinase_AS"/>
</dbReference>
<evidence type="ECO:0000313" key="2">
    <source>
        <dbReference type="EMBL" id="EAX82869.1"/>
    </source>
</evidence>
<dbReference type="GO" id="GO:0004674">
    <property type="term" value="F:protein serine/threonine kinase activity"/>
    <property type="evidence" value="ECO:0000318"/>
    <property type="project" value="GO_Central"/>
</dbReference>
<dbReference type="InParanoid" id="A2GIZ7"/>
<keyword evidence="2" id="KW-0808">Transferase</keyword>
<dbReference type="VEuPathDB" id="TrichDB:TVAGG3_0707880"/>
<dbReference type="GO" id="GO:0005524">
    <property type="term" value="F:ATP binding"/>
    <property type="evidence" value="ECO:0007669"/>
    <property type="project" value="InterPro"/>
</dbReference>
<dbReference type="RefSeq" id="XP_001295799.1">
    <property type="nucleotide sequence ID" value="XM_001295798.1"/>
</dbReference>
<protein>
    <submittedName>
        <fullName evidence="2">AGC family protein kinase</fullName>
    </submittedName>
</protein>
<dbReference type="GO" id="GO:0010506">
    <property type="term" value="P:regulation of autophagy"/>
    <property type="evidence" value="ECO:0007669"/>
    <property type="project" value="InterPro"/>
</dbReference>
<dbReference type="InterPro" id="IPR045269">
    <property type="entry name" value="Atg1-like"/>
</dbReference>
<gene>
    <name evidence="2" type="ORF">TVAG_248790</name>
</gene>
<dbReference type="OMA" id="NQLCINI"/>
<keyword evidence="3" id="KW-1185">Reference proteome</keyword>
<reference evidence="2" key="1">
    <citation type="submission" date="2006-10" db="EMBL/GenBank/DDBJ databases">
        <authorList>
            <person name="Amadeo P."/>
            <person name="Zhao Q."/>
            <person name="Wortman J."/>
            <person name="Fraser-Liggett C."/>
            <person name="Carlton J."/>
        </authorList>
    </citation>
    <scope>NUCLEOTIDE SEQUENCE</scope>
    <source>
        <strain evidence="2">G3</strain>
    </source>
</reference>
<reference evidence="2" key="2">
    <citation type="journal article" date="2007" name="Science">
        <title>Draft genome sequence of the sexually transmitted pathogen Trichomonas vaginalis.</title>
        <authorList>
            <person name="Carlton J.M."/>
            <person name="Hirt R.P."/>
            <person name="Silva J.C."/>
            <person name="Delcher A.L."/>
            <person name="Schatz M."/>
            <person name="Zhao Q."/>
            <person name="Wortman J.R."/>
            <person name="Bidwell S.L."/>
            <person name="Alsmark U.C.M."/>
            <person name="Besteiro S."/>
            <person name="Sicheritz-Ponten T."/>
            <person name="Noel C.J."/>
            <person name="Dacks J.B."/>
            <person name="Foster P.G."/>
            <person name="Simillion C."/>
            <person name="Van de Peer Y."/>
            <person name="Miranda-Saavedra D."/>
            <person name="Barton G.J."/>
            <person name="Westrop G.D."/>
            <person name="Mueller S."/>
            <person name="Dessi D."/>
            <person name="Fiori P.L."/>
            <person name="Ren Q."/>
            <person name="Paulsen I."/>
            <person name="Zhang H."/>
            <person name="Bastida-Corcuera F.D."/>
            <person name="Simoes-Barbosa A."/>
            <person name="Brown M.T."/>
            <person name="Hayes R.D."/>
            <person name="Mukherjee M."/>
            <person name="Okumura C.Y."/>
            <person name="Schneider R."/>
            <person name="Smith A.J."/>
            <person name="Vanacova S."/>
            <person name="Villalvazo M."/>
            <person name="Haas B.J."/>
            <person name="Pertea M."/>
            <person name="Feldblyum T.V."/>
            <person name="Utterback T.R."/>
            <person name="Shu C.L."/>
            <person name="Osoegawa K."/>
            <person name="de Jong P.J."/>
            <person name="Hrdy I."/>
            <person name="Horvathova L."/>
            <person name="Zubacova Z."/>
            <person name="Dolezal P."/>
            <person name="Malik S.B."/>
            <person name="Logsdon J.M. Jr."/>
            <person name="Henze K."/>
            <person name="Gupta A."/>
            <person name="Wang C.C."/>
            <person name="Dunne R.L."/>
            <person name="Upcroft J.A."/>
            <person name="Upcroft P."/>
            <person name="White O."/>
            <person name="Salzberg S.L."/>
            <person name="Tang P."/>
            <person name="Chiu C.-H."/>
            <person name="Lee Y.-S."/>
            <person name="Embley T.M."/>
            <person name="Coombs G.H."/>
            <person name="Mottram J.C."/>
            <person name="Tachezy J."/>
            <person name="Fraser-Liggett C.M."/>
            <person name="Johnson P.J."/>
        </authorList>
    </citation>
    <scope>NUCLEOTIDE SEQUENCE [LARGE SCALE GENOMIC DNA]</scope>
    <source>
        <strain evidence="2">G3</strain>
    </source>
</reference>
<dbReference type="SMR" id="A2GIZ7"/>
<feature type="domain" description="Protein kinase" evidence="1">
    <location>
        <begin position="1"/>
        <end position="181"/>
    </location>
</feature>
<dbReference type="CDD" id="cd14014">
    <property type="entry name" value="STKc_PknB_like"/>
    <property type="match status" value="1"/>
</dbReference>
<dbReference type="PANTHER" id="PTHR24348">
    <property type="entry name" value="SERINE/THREONINE-PROTEIN KINASE UNC-51-RELATED"/>
    <property type="match status" value="1"/>
</dbReference>
<dbReference type="PROSITE" id="PS50011">
    <property type="entry name" value="PROTEIN_KINASE_DOM"/>
    <property type="match status" value="1"/>
</dbReference>
<dbReference type="Pfam" id="PF00069">
    <property type="entry name" value="Pkinase"/>
    <property type="match status" value="1"/>
</dbReference>
<dbReference type="SMART" id="SM00220">
    <property type="entry name" value="S_TKc"/>
    <property type="match status" value="1"/>
</dbReference>
<dbReference type="InterPro" id="IPR011009">
    <property type="entry name" value="Kinase-like_dom_sf"/>
</dbReference>
<dbReference type="Gene3D" id="1.10.510.10">
    <property type="entry name" value="Transferase(Phosphotransferase) domain 1"/>
    <property type="match status" value="1"/>
</dbReference>
<dbReference type="KEGG" id="tva:4740502"/>
<dbReference type="OrthoDB" id="4062651at2759"/>
<dbReference type="InterPro" id="IPR000719">
    <property type="entry name" value="Prot_kinase_dom"/>
</dbReference>
<evidence type="ECO:0000313" key="3">
    <source>
        <dbReference type="Proteomes" id="UP000001542"/>
    </source>
</evidence>
<dbReference type="EMBL" id="DS116332">
    <property type="protein sequence ID" value="EAX82869.1"/>
    <property type="molecule type" value="Genomic_DNA"/>
</dbReference>
<keyword evidence="2" id="KW-0418">Kinase</keyword>
<proteinExistence type="predicted"/>
<dbReference type="VEuPathDB" id="TrichDB:TVAG_248790"/>
<accession>A2GIZ7</accession>
<dbReference type="Proteomes" id="UP000001542">
    <property type="component" value="Unassembled WGS sequence"/>
</dbReference>
<organism evidence="2 3">
    <name type="scientific">Trichomonas vaginalis (strain ATCC PRA-98 / G3)</name>
    <dbReference type="NCBI Taxonomy" id="412133"/>
    <lineage>
        <taxon>Eukaryota</taxon>
        <taxon>Metamonada</taxon>
        <taxon>Parabasalia</taxon>
        <taxon>Trichomonadida</taxon>
        <taxon>Trichomonadidae</taxon>
        <taxon>Trichomonas</taxon>
    </lineage>
</organism>
<dbReference type="GO" id="GO:0051726">
    <property type="term" value="P:regulation of cell cycle"/>
    <property type="evidence" value="ECO:0000318"/>
    <property type="project" value="GO_Central"/>
</dbReference>